<dbReference type="CDD" id="cd01684">
    <property type="entry name" value="Tet_like_IV"/>
    <property type="match status" value="1"/>
</dbReference>
<dbReference type="InterPro" id="IPR027417">
    <property type="entry name" value="P-loop_NTPase"/>
</dbReference>
<dbReference type="CDD" id="cd10912">
    <property type="entry name" value="PIN_YacP-like"/>
    <property type="match status" value="1"/>
</dbReference>
<evidence type="ECO:0000256" key="2">
    <source>
        <dbReference type="ARBA" id="ARBA00022741"/>
    </source>
</evidence>
<dbReference type="Pfam" id="PF00009">
    <property type="entry name" value="GTP_EFTU"/>
    <property type="match status" value="1"/>
</dbReference>
<dbReference type="CDD" id="cd04168">
    <property type="entry name" value="TetM_like"/>
    <property type="match status" value="1"/>
</dbReference>
<accession>A3DBE5</accession>
<dbReference type="SMART" id="SM00838">
    <property type="entry name" value="EFG_C"/>
    <property type="match status" value="1"/>
</dbReference>
<evidence type="ECO:0000313" key="9">
    <source>
        <dbReference type="Proteomes" id="UP000002145"/>
    </source>
</evidence>
<dbReference type="NCBIfam" id="TIGR00231">
    <property type="entry name" value="small_GTP"/>
    <property type="match status" value="1"/>
</dbReference>
<dbReference type="GO" id="GO:0046677">
    <property type="term" value="P:response to antibiotic"/>
    <property type="evidence" value="ECO:0007669"/>
    <property type="project" value="UniProtKB-KW"/>
</dbReference>
<dbReference type="Gene3D" id="3.40.50.300">
    <property type="entry name" value="P-loop containing nucleotide triphosphate hydrolases"/>
    <property type="match status" value="1"/>
</dbReference>
<dbReference type="GO" id="GO:0006412">
    <property type="term" value="P:translation"/>
    <property type="evidence" value="ECO:0007669"/>
    <property type="project" value="UniProtKB-KW"/>
</dbReference>
<dbReference type="GO" id="GO:0005525">
    <property type="term" value="F:GTP binding"/>
    <property type="evidence" value="ECO:0007669"/>
    <property type="project" value="UniProtKB-KW"/>
</dbReference>
<evidence type="ECO:0000313" key="8">
    <source>
        <dbReference type="EMBL" id="ABN51274.1"/>
    </source>
</evidence>
<sequence length="888" mass="101185">MKKLVVGILAHVDAGKTTLSEALLYVSGKIRKLGRVDNKDAYLDTYELERARGITIFSKQAVFEVGDTRITLLDTPGHVDFSAEMERTLQVLDYAILVVSGADGVQGHTKTLWHLLEIYKIPVFIFVNKMDQNGTNKDKVINEIKKQLDDRCIEFSEENPEEFFDRLAMCDEMIMETYLEKGRVETSQISAAVKERKVFPCFFGSALKLEGVEEFIHGLMKYTVVPSYPNEFGAKIFKITRDEQGNRLTHMKLTGGKLKVRDVLTNGVWEEKVNQIRIYSGEKFEAVSEVDAGTVFAVTGLTQSRPGEGLGIEKSSGAPLLEPVLQYQIILPEGCDPRAMLPKLRQIEDEEPELNIVWDEQLQEIRVRVMGEVQIEILQSIIKSRFGVDVAFDDGSIVYKETIANTVEGVGHFEPLRHYAEVHLLLKPGERGSGLKFDVNCSEDVLAKSWQRLVLTHLEEKVHKGVLTGSAITDMKITLVSGRAHNKHTQGGDFREATYRAVRQGLKEAESILLEPYYDFQLEVPEKMVGRAMMDIEKMHGTCEISQINGDMAVLVGSAPVVTMRNYQKEVVAYTKGLGRLFCSFKGYEPCHNAQEVIERIGYDSERDVENPTGSVFCANGVSFLVSWDEVKNYMHVESYFQKKEDEENLNQNRPVYSGEKAISLEEIDQIMNKTFYANQGRKSAWKRQKASEERYYKPAAGAKRHEAKEEYLLVDGYNIIYAWPELKKLADENLDGARMKLLDMLSNYQWIRRCHVIVVFDAYRVEGHKEEIIDYYNIHVVYTREAQTADQYIEKFAYENSKNYDITVATSDGLQQIIVRGEGCALLSARELKAELEAANERIKQEYHKMNKIDRNYLGDALSTKAKRHMEDLIEEENKNNGIKKDK</sequence>
<dbReference type="STRING" id="203119.Cthe_0033"/>
<dbReference type="eggNOG" id="COG0480">
    <property type="taxonomic scope" value="Bacteria"/>
</dbReference>
<dbReference type="InterPro" id="IPR035650">
    <property type="entry name" value="Tet_C"/>
</dbReference>
<dbReference type="RefSeq" id="WP_011837737.1">
    <property type="nucleotide sequence ID" value="NC_009012.1"/>
</dbReference>
<proteinExistence type="predicted"/>
<dbReference type="InterPro" id="IPR010298">
    <property type="entry name" value="YacP-like"/>
</dbReference>
<dbReference type="InterPro" id="IPR014721">
    <property type="entry name" value="Ribsml_uS5_D2-typ_fold_subgr"/>
</dbReference>
<evidence type="ECO:0000256" key="3">
    <source>
        <dbReference type="ARBA" id="ARBA00022917"/>
    </source>
</evidence>
<dbReference type="GO" id="GO:0003924">
    <property type="term" value="F:GTPase activity"/>
    <property type="evidence" value="ECO:0007669"/>
    <property type="project" value="InterPro"/>
</dbReference>
<dbReference type="SUPFAM" id="SSF52540">
    <property type="entry name" value="P-loop containing nucleoside triphosphate hydrolases"/>
    <property type="match status" value="1"/>
</dbReference>
<dbReference type="InterPro" id="IPR031157">
    <property type="entry name" value="G_TR_CS"/>
</dbReference>
<feature type="coiled-coil region" evidence="6">
    <location>
        <begin position="827"/>
        <end position="857"/>
    </location>
</feature>
<keyword evidence="9" id="KW-1185">Reference proteome</keyword>
<keyword evidence="4" id="KW-0342">GTP-binding</keyword>
<comment type="function">
    <text evidence="1">Abolishes the inhibitory effect of tetracyclin on protein synthesis by a non-covalent modification of the ribosomes.</text>
</comment>
<dbReference type="Pfam" id="PF03764">
    <property type="entry name" value="EFG_IV"/>
    <property type="match status" value="1"/>
</dbReference>
<dbReference type="HOGENOM" id="CLU_002794_5_0_9"/>
<evidence type="ECO:0000259" key="7">
    <source>
        <dbReference type="PROSITE" id="PS51722"/>
    </source>
</evidence>
<dbReference type="EMBL" id="CP000568">
    <property type="protein sequence ID" value="ABN51274.1"/>
    <property type="molecule type" value="Genomic_DNA"/>
</dbReference>
<dbReference type="Gene3D" id="2.40.30.10">
    <property type="entry name" value="Translation factors"/>
    <property type="match status" value="1"/>
</dbReference>
<dbReference type="PROSITE" id="PS51722">
    <property type="entry name" value="G_TR_2"/>
    <property type="match status" value="1"/>
</dbReference>
<dbReference type="OrthoDB" id="9801472at2"/>
<dbReference type="Gene3D" id="3.30.70.240">
    <property type="match status" value="1"/>
</dbReference>
<dbReference type="GO" id="GO:0032790">
    <property type="term" value="P:ribosome disassembly"/>
    <property type="evidence" value="ECO:0007669"/>
    <property type="project" value="TreeGrafter"/>
</dbReference>
<keyword evidence="3" id="KW-0648">Protein biosynthesis</keyword>
<dbReference type="InterPro" id="IPR053905">
    <property type="entry name" value="EF-G-like_DII"/>
</dbReference>
<dbReference type="PRINTS" id="PR01037">
    <property type="entry name" value="TCRTETOQM"/>
</dbReference>
<dbReference type="PROSITE" id="PS00301">
    <property type="entry name" value="G_TR_1"/>
    <property type="match status" value="1"/>
</dbReference>
<dbReference type="SUPFAM" id="SSF54980">
    <property type="entry name" value="EF-G C-terminal domain-like"/>
    <property type="match status" value="2"/>
</dbReference>
<dbReference type="PANTHER" id="PTHR43261">
    <property type="entry name" value="TRANSLATION ELONGATION FACTOR G-RELATED"/>
    <property type="match status" value="1"/>
</dbReference>
<dbReference type="InterPro" id="IPR041095">
    <property type="entry name" value="EFG_II"/>
</dbReference>
<dbReference type="InterPro" id="IPR000795">
    <property type="entry name" value="T_Tr_GTP-bd_dom"/>
</dbReference>
<evidence type="ECO:0000256" key="5">
    <source>
        <dbReference type="ARBA" id="ARBA00023251"/>
    </source>
</evidence>
<dbReference type="AlphaFoldDB" id="A3DBE5"/>
<dbReference type="InterPro" id="IPR005225">
    <property type="entry name" value="Small_GTP-bd"/>
</dbReference>
<reference evidence="8 9" key="2">
    <citation type="journal article" date="2013" name="Biotechnol. Biofuels">
        <title>Global transcriptome analysis of Clostridium thermocellum ATCC 27405 during growth on dilute acid pretreated Populus and switchgrass.</title>
        <authorList>
            <person name="Wilson C.M."/>
            <person name="Rodriguez M.Jr."/>
            <person name="Johnson C.M."/>
            <person name="Martin S.L."/>
            <person name="Chu T.M."/>
            <person name="Wolfinger R.D."/>
            <person name="Hauser L.J."/>
            <person name="Land M.L."/>
            <person name="Klingeman D.M."/>
            <person name="Syed M.H."/>
            <person name="Ragauskas A.J."/>
            <person name="Tschaplinski T.J."/>
            <person name="Mielenz J.R."/>
            <person name="Brown S.D."/>
        </authorList>
    </citation>
    <scope>NUCLEOTIDE SEQUENCE [LARGE SCALE GENOMIC DNA]</scope>
    <source>
        <strain evidence="9">ATCC 27405 / DSM 1237 / JCM 9322 / NBRC 103400 / NCIMB 10682 / NRRL B-4536 / VPI 7372</strain>
    </source>
</reference>
<evidence type="ECO:0000256" key="6">
    <source>
        <dbReference type="SAM" id="Coils"/>
    </source>
</evidence>
<dbReference type="InterPro" id="IPR035647">
    <property type="entry name" value="EFG_III/V"/>
</dbReference>
<dbReference type="Gene3D" id="3.30.70.870">
    <property type="entry name" value="Elongation Factor G (Translational Gtpase), domain 3"/>
    <property type="match status" value="1"/>
</dbReference>
<dbReference type="PRINTS" id="PR00315">
    <property type="entry name" value="ELONGATNFCT"/>
</dbReference>
<dbReference type="SUPFAM" id="SSF54211">
    <property type="entry name" value="Ribosomal protein S5 domain 2-like"/>
    <property type="match status" value="1"/>
</dbReference>
<name>A3DBE5_ACET2</name>
<dbReference type="Pfam" id="PF14492">
    <property type="entry name" value="EFG_III"/>
    <property type="match status" value="1"/>
</dbReference>
<dbReference type="Pfam" id="PF22042">
    <property type="entry name" value="EF-G_D2"/>
    <property type="match status" value="1"/>
</dbReference>
<reference evidence="9" key="1">
    <citation type="submission" date="2007-02" db="EMBL/GenBank/DDBJ databases">
        <title>Complete sequence of Clostridium thermocellum ATCC 27405.</title>
        <authorList>
            <consortium name="US DOE Joint Genome Institute"/>
            <person name="Copeland A."/>
            <person name="Lucas S."/>
            <person name="Lapidus A."/>
            <person name="Barry K."/>
            <person name="Detter J.C."/>
            <person name="Glavina del Rio T."/>
            <person name="Hammon N."/>
            <person name="Israni S."/>
            <person name="Dalin E."/>
            <person name="Tice H."/>
            <person name="Pitluck S."/>
            <person name="Chertkov O."/>
            <person name="Brettin T."/>
            <person name="Bruce D."/>
            <person name="Han C."/>
            <person name="Tapia R."/>
            <person name="Gilna P."/>
            <person name="Schmutz J."/>
            <person name="Larimer F."/>
            <person name="Land M."/>
            <person name="Hauser L."/>
            <person name="Kyrpides N."/>
            <person name="Mikhailova N."/>
            <person name="Wu J.H.D."/>
            <person name="Newcomb M."/>
            <person name="Richardson P."/>
        </authorList>
    </citation>
    <scope>NUCLEOTIDE SEQUENCE [LARGE SCALE GENOMIC DNA]</scope>
    <source>
        <strain evidence="9">ATCC 27405 / DSM 1237 / JCM 9322 / NBRC 103400 / NCIMB 10682 / NRRL B-4536 / VPI 7372</strain>
    </source>
</reference>
<dbReference type="PANTHER" id="PTHR43261:SF1">
    <property type="entry name" value="RIBOSOME-RELEASING FACTOR 2, MITOCHONDRIAL"/>
    <property type="match status" value="1"/>
</dbReference>
<dbReference type="CDD" id="cd03711">
    <property type="entry name" value="Tet_C"/>
    <property type="match status" value="1"/>
</dbReference>
<evidence type="ECO:0000256" key="4">
    <source>
        <dbReference type="ARBA" id="ARBA00023134"/>
    </source>
</evidence>
<dbReference type="InterPro" id="IPR005517">
    <property type="entry name" value="Transl_elong_EFG/EF2_IV"/>
</dbReference>
<keyword evidence="2" id="KW-0547">Nucleotide-binding</keyword>
<keyword evidence="6" id="KW-0175">Coiled coil</keyword>
<dbReference type="Pfam" id="PF05991">
    <property type="entry name" value="NYN_YacP"/>
    <property type="match status" value="1"/>
</dbReference>
<dbReference type="Proteomes" id="UP000002145">
    <property type="component" value="Chromosome"/>
</dbReference>
<dbReference type="Gene3D" id="3.30.230.10">
    <property type="match status" value="1"/>
</dbReference>
<dbReference type="KEGG" id="cth:Cthe_0033"/>
<evidence type="ECO:0000256" key="1">
    <source>
        <dbReference type="ARBA" id="ARBA00003987"/>
    </source>
</evidence>
<dbReference type="SUPFAM" id="SSF50447">
    <property type="entry name" value="Translation proteins"/>
    <property type="match status" value="1"/>
</dbReference>
<dbReference type="GeneID" id="35802875"/>
<dbReference type="InterPro" id="IPR000640">
    <property type="entry name" value="EFG_V-like"/>
</dbReference>
<organism evidence="8 9">
    <name type="scientific">Acetivibrio thermocellus (strain ATCC 27405 / DSM 1237 / JCM 9322 / NBRC 103400 / NCIMB 10682 / NRRL B-4536 / VPI 7372)</name>
    <name type="common">Clostridium thermocellum</name>
    <dbReference type="NCBI Taxonomy" id="203119"/>
    <lineage>
        <taxon>Bacteria</taxon>
        <taxon>Bacillati</taxon>
        <taxon>Bacillota</taxon>
        <taxon>Clostridia</taxon>
        <taxon>Eubacteriales</taxon>
        <taxon>Oscillospiraceae</taxon>
        <taxon>Acetivibrio</taxon>
    </lineage>
</organism>
<dbReference type="eggNOG" id="COG3688">
    <property type="taxonomic scope" value="Bacteria"/>
</dbReference>
<dbReference type="SMART" id="SM00889">
    <property type="entry name" value="EFG_IV"/>
    <property type="match status" value="1"/>
</dbReference>
<dbReference type="Pfam" id="PF00679">
    <property type="entry name" value="EFG_C"/>
    <property type="match status" value="1"/>
</dbReference>
<gene>
    <name evidence="8" type="ordered locus">Cthe_0033</name>
</gene>
<dbReference type="InterPro" id="IPR020568">
    <property type="entry name" value="Ribosomal_Su5_D2-typ_SF"/>
</dbReference>
<keyword evidence="5" id="KW-0046">Antibiotic resistance</keyword>
<protein>
    <submittedName>
        <fullName evidence="8">Small GTP-binding protein</fullName>
    </submittedName>
</protein>
<dbReference type="InterPro" id="IPR009000">
    <property type="entry name" value="Transl_B-barrel_sf"/>
</dbReference>
<feature type="domain" description="Tr-type G" evidence="7">
    <location>
        <begin position="1"/>
        <end position="227"/>
    </location>
</feature>